<dbReference type="AlphaFoldDB" id="A0A1R2C7C9"/>
<dbReference type="OrthoDB" id="304761at2759"/>
<protein>
    <recommendedName>
        <fullName evidence="4">DUF4378 domain-containing protein</fullName>
    </recommendedName>
</protein>
<evidence type="ECO:0000256" key="1">
    <source>
        <dbReference type="SAM" id="MobiDB-lite"/>
    </source>
</evidence>
<accession>A0A1R2C7C9</accession>
<gene>
    <name evidence="2" type="ORF">SteCoe_13882</name>
</gene>
<feature type="compositionally biased region" description="Basic residues" evidence="1">
    <location>
        <begin position="302"/>
        <end position="320"/>
    </location>
</feature>
<name>A0A1R2C7C9_9CILI</name>
<evidence type="ECO:0000313" key="2">
    <source>
        <dbReference type="EMBL" id="OMJ84899.1"/>
    </source>
</evidence>
<feature type="compositionally biased region" description="Basic and acidic residues" evidence="1">
    <location>
        <begin position="648"/>
        <end position="688"/>
    </location>
</feature>
<evidence type="ECO:0000313" key="3">
    <source>
        <dbReference type="Proteomes" id="UP000187209"/>
    </source>
</evidence>
<organism evidence="2 3">
    <name type="scientific">Stentor coeruleus</name>
    <dbReference type="NCBI Taxonomy" id="5963"/>
    <lineage>
        <taxon>Eukaryota</taxon>
        <taxon>Sar</taxon>
        <taxon>Alveolata</taxon>
        <taxon>Ciliophora</taxon>
        <taxon>Postciliodesmatophora</taxon>
        <taxon>Heterotrichea</taxon>
        <taxon>Heterotrichida</taxon>
        <taxon>Stentoridae</taxon>
        <taxon>Stentor</taxon>
    </lineage>
</organism>
<feature type="compositionally biased region" description="Basic and acidic residues" evidence="1">
    <location>
        <begin position="273"/>
        <end position="288"/>
    </location>
</feature>
<feature type="region of interest" description="Disordered" evidence="1">
    <location>
        <begin position="44"/>
        <end position="145"/>
    </location>
</feature>
<dbReference type="Proteomes" id="UP000187209">
    <property type="component" value="Unassembled WGS sequence"/>
</dbReference>
<keyword evidence="3" id="KW-1185">Reference proteome</keyword>
<reference evidence="2 3" key="1">
    <citation type="submission" date="2016-11" db="EMBL/GenBank/DDBJ databases">
        <title>The macronuclear genome of Stentor coeruleus: a giant cell with tiny introns.</title>
        <authorList>
            <person name="Slabodnick M."/>
            <person name="Ruby J.G."/>
            <person name="Reiff S.B."/>
            <person name="Swart E.C."/>
            <person name="Gosai S."/>
            <person name="Prabakaran S."/>
            <person name="Witkowska E."/>
            <person name="Larue G.E."/>
            <person name="Fisher S."/>
            <person name="Freeman R.M."/>
            <person name="Gunawardena J."/>
            <person name="Chu W."/>
            <person name="Stover N.A."/>
            <person name="Gregory B.D."/>
            <person name="Nowacki M."/>
            <person name="Derisi J."/>
            <person name="Roy S.W."/>
            <person name="Marshall W.F."/>
            <person name="Sood P."/>
        </authorList>
    </citation>
    <scope>NUCLEOTIDE SEQUENCE [LARGE SCALE GENOMIC DNA]</scope>
    <source>
        <strain evidence="2">WM001</strain>
    </source>
</reference>
<feature type="compositionally biased region" description="Basic and acidic residues" evidence="1">
    <location>
        <begin position="245"/>
        <end position="257"/>
    </location>
</feature>
<comment type="caution">
    <text evidence="2">The sequence shown here is derived from an EMBL/GenBank/DDBJ whole genome shotgun (WGS) entry which is preliminary data.</text>
</comment>
<evidence type="ECO:0008006" key="4">
    <source>
        <dbReference type="Google" id="ProtNLM"/>
    </source>
</evidence>
<feature type="compositionally biased region" description="Polar residues" evidence="1">
    <location>
        <begin position="125"/>
        <end position="136"/>
    </location>
</feature>
<feature type="region of interest" description="Disordered" evidence="1">
    <location>
        <begin position="242"/>
        <end position="288"/>
    </location>
</feature>
<feature type="compositionally biased region" description="Polar residues" evidence="1">
    <location>
        <begin position="44"/>
        <end position="53"/>
    </location>
</feature>
<feature type="compositionally biased region" description="Basic residues" evidence="1">
    <location>
        <begin position="64"/>
        <end position="74"/>
    </location>
</feature>
<feature type="region of interest" description="Disordered" evidence="1">
    <location>
        <begin position="617"/>
        <end position="688"/>
    </location>
</feature>
<dbReference type="EMBL" id="MPUH01000254">
    <property type="protein sequence ID" value="OMJ84899.1"/>
    <property type="molecule type" value="Genomic_DNA"/>
</dbReference>
<proteinExistence type="predicted"/>
<sequence length="1053" mass="122691">MESNFDPWSTGNLHISRSFMKENIQNSSSSTIIGRKLNLYQKVLPQNSSSNMPTVIEPPSAMRRLSRSRSRQKSLSKSPLRSISQRRNNKNKEYNGDIPHYVSPPRQTRNSKNLKKSSGKLMKSATSRKSILIESQNKNHPDFVETQKKTLDEKSKKVTLKEKLKITNKKIREKNAKTSRRVLQKHPLPWGFDQRILKDTSHSKSAENDETRLKIKTEREASKKAGHKTIGLDFYPLAKTKTKLQTKDEKSKTKKSPDPGTQKYMKNKNKSRKINDLQKQVEENTKEKERINTLEKFDKNLRKKRLKHRRKRKSRSKSKGKYFDDKSTEITHSLTRTLRNKSKNEKKKKKKSKANTEIVTERLKNLEERVYSNYDFMKVDAAIKIQRWYRLIKDKKHPTTINQKNDLKIENSEITSDKYLMTECEEWISFLNPSTKHKELNNDLADRFRGRLDEKQKEIEKKILESKNISDPILHTVSPNSNDFSELSDRNATNSDNITDRSSLKISALSLSGLNFQTKRPKQLDIESINTPLITCTYDSENESNIKKNTSQDEISIKSNKSSPKFKKSYELIKESQESEILESKDLYKSLSENTSEIRSLEDENTSLMIRNLQERVKITSDSEEQTEEKFQENNENEEIYSENSENNENKENKENKEFKDEKEKMDDENYRSDNEKEEIEEKKDGEKFVEENYDDHSPLQEISLHSFHVEKAQDNELSDKDSLENDISQISSALMKNKDKSAEEEINDSIIEFQGNRKLNDPDNLISKEDKCEFPFENSAFKLLIFFLKRICRDLLLKSNPNNQSSDEYSISDVINEICDKEINEFLEIIPFKIKEKDVDPTNDYIETYLGALLEELQKNEPEMLEAINTPAYQDPLTKLMILQNTEVGELSKFPKLELILPFDISAKLKSKLECSNFPYRSIYLQMMFDCINEALNHIRPFGLKGVPDPWATKPQLLFGDGDLCSVFRKLLSLLMKWSIIQGGAYPDNNIKEDEDKLQNLREERMSAFLCFDVNDEESGWIGYDDEETQSKLDVADFVLEDLVEEIIKTIT</sequence>
<feature type="region of interest" description="Disordered" evidence="1">
    <location>
        <begin position="302"/>
        <end position="326"/>
    </location>
</feature>